<comment type="caution">
    <text evidence="7">The sequence shown here is derived from an EMBL/GenBank/DDBJ whole genome shotgun (WGS) entry which is preliminary data.</text>
</comment>
<dbReference type="Gene3D" id="6.20.210.20">
    <property type="entry name" value="THAP domain"/>
    <property type="match status" value="1"/>
</dbReference>
<evidence type="ECO:0000313" key="7">
    <source>
        <dbReference type="EMBL" id="KAK0066011.1"/>
    </source>
</evidence>
<evidence type="ECO:0000313" key="8">
    <source>
        <dbReference type="Proteomes" id="UP001233172"/>
    </source>
</evidence>
<dbReference type="SUPFAM" id="SSF57716">
    <property type="entry name" value="Glucocorticoid receptor-like (DNA-binding domain)"/>
    <property type="match status" value="1"/>
</dbReference>
<dbReference type="PANTHER" id="PTHR46927">
    <property type="entry name" value="AGAP005574-PA"/>
    <property type="match status" value="1"/>
</dbReference>
<reference evidence="7" key="1">
    <citation type="journal article" date="2023" name="PLoS Negl. Trop. Dis.">
        <title>A genome sequence for Biomphalaria pfeifferi, the major vector snail for the human-infecting parasite Schistosoma mansoni.</title>
        <authorList>
            <person name="Bu L."/>
            <person name="Lu L."/>
            <person name="Laidemitt M.R."/>
            <person name="Zhang S.M."/>
            <person name="Mutuku M."/>
            <person name="Mkoji G."/>
            <person name="Steinauer M."/>
            <person name="Loker E.S."/>
        </authorList>
    </citation>
    <scope>NUCLEOTIDE SEQUENCE</scope>
    <source>
        <strain evidence="7">KasaAsao</strain>
    </source>
</reference>
<gene>
    <name evidence="7" type="ORF">Bpfe_004808</name>
</gene>
<dbReference type="InterPro" id="IPR006612">
    <property type="entry name" value="THAP_Znf"/>
</dbReference>
<evidence type="ECO:0000256" key="3">
    <source>
        <dbReference type="ARBA" id="ARBA00022833"/>
    </source>
</evidence>
<protein>
    <submittedName>
        <fullName evidence="7">THAP domain-containing protein 2</fullName>
    </submittedName>
</protein>
<dbReference type="InterPro" id="IPR052224">
    <property type="entry name" value="THAP_domain_protein"/>
</dbReference>
<feature type="domain" description="THAP-type" evidence="6">
    <location>
        <begin position="1"/>
        <end position="66"/>
    </location>
</feature>
<keyword evidence="2 5" id="KW-0863">Zinc-finger</keyword>
<sequence>MLSSDPFCKGNYNKETKAHVFQFPKDVDLKKKWLAAMPRNNYIPTDYLRFCYKHFKEEEVLWTDSV</sequence>
<keyword evidence="1" id="KW-0479">Metal-binding</keyword>
<evidence type="ECO:0000256" key="2">
    <source>
        <dbReference type="ARBA" id="ARBA00022771"/>
    </source>
</evidence>
<keyword evidence="4 5" id="KW-0238">DNA-binding</keyword>
<evidence type="ECO:0000256" key="5">
    <source>
        <dbReference type="PROSITE-ProRule" id="PRU00309"/>
    </source>
</evidence>
<dbReference type="InterPro" id="IPR038441">
    <property type="entry name" value="THAP_Znf_sf"/>
</dbReference>
<dbReference type="EMBL" id="JASAOG010000012">
    <property type="protein sequence ID" value="KAK0066011.1"/>
    <property type="molecule type" value="Genomic_DNA"/>
</dbReference>
<dbReference type="Pfam" id="PF05485">
    <property type="entry name" value="THAP"/>
    <property type="match status" value="1"/>
</dbReference>
<organism evidence="7 8">
    <name type="scientific">Biomphalaria pfeifferi</name>
    <name type="common">Bloodfluke planorb</name>
    <name type="synonym">Freshwater snail</name>
    <dbReference type="NCBI Taxonomy" id="112525"/>
    <lineage>
        <taxon>Eukaryota</taxon>
        <taxon>Metazoa</taxon>
        <taxon>Spiralia</taxon>
        <taxon>Lophotrochozoa</taxon>
        <taxon>Mollusca</taxon>
        <taxon>Gastropoda</taxon>
        <taxon>Heterobranchia</taxon>
        <taxon>Euthyneura</taxon>
        <taxon>Panpulmonata</taxon>
        <taxon>Hygrophila</taxon>
        <taxon>Lymnaeoidea</taxon>
        <taxon>Planorbidae</taxon>
        <taxon>Biomphalaria</taxon>
    </lineage>
</organism>
<evidence type="ECO:0000256" key="4">
    <source>
        <dbReference type="ARBA" id="ARBA00023125"/>
    </source>
</evidence>
<accession>A0AAD8C3V8</accession>
<reference evidence="7" key="2">
    <citation type="submission" date="2023-04" db="EMBL/GenBank/DDBJ databases">
        <authorList>
            <person name="Bu L."/>
            <person name="Lu L."/>
            <person name="Laidemitt M.R."/>
            <person name="Zhang S.M."/>
            <person name="Mutuku M."/>
            <person name="Mkoji G."/>
            <person name="Steinauer M."/>
            <person name="Loker E.S."/>
        </authorList>
    </citation>
    <scope>NUCLEOTIDE SEQUENCE</scope>
    <source>
        <strain evidence="7">KasaAsao</strain>
        <tissue evidence="7">Whole Snail</tissue>
    </source>
</reference>
<dbReference type="Proteomes" id="UP001233172">
    <property type="component" value="Unassembled WGS sequence"/>
</dbReference>
<name>A0AAD8C3V8_BIOPF</name>
<dbReference type="PANTHER" id="PTHR46927:SF3">
    <property type="entry name" value="THAP-TYPE DOMAIN-CONTAINING PROTEIN"/>
    <property type="match status" value="1"/>
</dbReference>
<proteinExistence type="predicted"/>
<dbReference type="GO" id="GO:0008270">
    <property type="term" value="F:zinc ion binding"/>
    <property type="evidence" value="ECO:0007669"/>
    <property type="project" value="UniProtKB-KW"/>
</dbReference>
<evidence type="ECO:0000259" key="6">
    <source>
        <dbReference type="PROSITE" id="PS50950"/>
    </source>
</evidence>
<dbReference type="PROSITE" id="PS50950">
    <property type="entry name" value="ZF_THAP"/>
    <property type="match status" value="1"/>
</dbReference>
<keyword evidence="8" id="KW-1185">Reference proteome</keyword>
<dbReference type="GO" id="GO:0003677">
    <property type="term" value="F:DNA binding"/>
    <property type="evidence" value="ECO:0007669"/>
    <property type="project" value="UniProtKB-UniRule"/>
</dbReference>
<dbReference type="AlphaFoldDB" id="A0AAD8C3V8"/>
<evidence type="ECO:0000256" key="1">
    <source>
        <dbReference type="ARBA" id="ARBA00022723"/>
    </source>
</evidence>
<keyword evidence="3" id="KW-0862">Zinc</keyword>